<dbReference type="Proteomes" id="UP000015388">
    <property type="component" value="Chromosome"/>
</dbReference>
<dbReference type="KEGG" id="cmd:B841_01205"/>
<gene>
    <name evidence="3" type="ORF">B841_01205</name>
</gene>
<sequence length="172" mass="18939">MSSAETPAHHHARPPAPRPSTDALHRRTLTSGLLFGCGIAAALIDLFIFHLLLQWHHFYDLSTPQVALIADGFFHAVGWFITVAGLFLLADVRRHGPISWSYWTGAVITGVGFFQLIDGVVNHKILGIHQIRYGVDLLVYDVVWIGSAILLMLIGAIVLWCTRPARTPAPTT</sequence>
<feature type="transmembrane region" description="Helical" evidence="2">
    <location>
        <begin position="33"/>
        <end position="53"/>
    </location>
</feature>
<feature type="region of interest" description="Disordered" evidence="1">
    <location>
        <begin position="1"/>
        <end position="21"/>
    </location>
</feature>
<evidence type="ECO:0000313" key="4">
    <source>
        <dbReference type="Proteomes" id="UP000015388"/>
    </source>
</evidence>
<evidence type="ECO:0000313" key="3">
    <source>
        <dbReference type="EMBL" id="AGS33724.1"/>
    </source>
</evidence>
<dbReference type="EMBL" id="CP003924">
    <property type="protein sequence ID" value="AGS33724.1"/>
    <property type="molecule type" value="Genomic_DNA"/>
</dbReference>
<dbReference type="PATRIC" id="fig|1224163.3.peg.241"/>
<feature type="transmembrane region" description="Helical" evidence="2">
    <location>
        <begin position="65"/>
        <end position="88"/>
    </location>
</feature>
<dbReference type="Pfam" id="PF10002">
    <property type="entry name" value="DUF2243"/>
    <property type="match status" value="1"/>
</dbReference>
<dbReference type="eggNOG" id="COG4329">
    <property type="taxonomic scope" value="Bacteria"/>
</dbReference>
<evidence type="ECO:0000256" key="2">
    <source>
        <dbReference type="SAM" id="Phobius"/>
    </source>
</evidence>
<keyword evidence="2" id="KW-1133">Transmembrane helix</keyword>
<reference evidence="3 4" key="1">
    <citation type="submission" date="2012-11" db="EMBL/GenBank/DDBJ databases">
        <title>The complete genome sequence of Corynebacterium maris Coryn-1 (=DSM 45190).</title>
        <authorList>
            <person name="Schaffert L."/>
            <person name="Albersmeier A."/>
            <person name="Kalinowski J."/>
            <person name="Ruckert C."/>
        </authorList>
    </citation>
    <scope>NUCLEOTIDE SEQUENCE [LARGE SCALE GENOMIC DNA]</scope>
    <source>
        <strain evidence="4">Coryn-1</strain>
    </source>
</reference>
<feature type="transmembrane region" description="Helical" evidence="2">
    <location>
        <begin position="100"/>
        <end position="117"/>
    </location>
</feature>
<organism evidence="3 4">
    <name type="scientific">Corynebacterium maris DSM 45190</name>
    <dbReference type="NCBI Taxonomy" id="1224163"/>
    <lineage>
        <taxon>Bacteria</taxon>
        <taxon>Bacillati</taxon>
        <taxon>Actinomycetota</taxon>
        <taxon>Actinomycetes</taxon>
        <taxon>Mycobacteriales</taxon>
        <taxon>Corynebacteriaceae</taxon>
        <taxon>Corynebacterium</taxon>
    </lineage>
</organism>
<keyword evidence="2" id="KW-0472">Membrane</keyword>
<dbReference type="HOGENOM" id="CLU_118115_1_0_11"/>
<proteinExistence type="predicted"/>
<evidence type="ECO:0000256" key="1">
    <source>
        <dbReference type="SAM" id="MobiDB-lite"/>
    </source>
</evidence>
<keyword evidence="4" id="KW-1185">Reference proteome</keyword>
<dbReference type="RefSeq" id="WP_020933659.1">
    <property type="nucleotide sequence ID" value="NC_021915.1"/>
</dbReference>
<dbReference type="AlphaFoldDB" id="S5SRI7"/>
<dbReference type="STRING" id="1224163.B841_01205"/>
<evidence type="ECO:0008006" key="5">
    <source>
        <dbReference type="Google" id="ProtNLM"/>
    </source>
</evidence>
<dbReference type="OrthoDB" id="5190099at2"/>
<accession>S5SRI7</accession>
<keyword evidence="2" id="KW-0812">Transmembrane</keyword>
<dbReference type="InterPro" id="IPR018719">
    <property type="entry name" value="DUF2243_membrane"/>
</dbReference>
<name>S5SRI7_9CORY</name>
<protein>
    <recommendedName>
        <fullName evidence="5">DUF2243 domain-containing protein</fullName>
    </recommendedName>
</protein>
<feature type="transmembrane region" description="Helical" evidence="2">
    <location>
        <begin position="137"/>
        <end position="161"/>
    </location>
</feature>